<dbReference type="InterPro" id="IPR000485">
    <property type="entry name" value="AsnC-type_HTH_dom"/>
</dbReference>
<dbReference type="InterPro" id="IPR011008">
    <property type="entry name" value="Dimeric_a/b-barrel"/>
</dbReference>
<evidence type="ECO:0000313" key="6">
    <source>
        <dbReference type="Proteomes" id="UP001500274"/>
    </source>
</evidence>
<dbReference type="Pfam" id="PF13412">
    <property type="entry name" value="HTH_24"/>
    <property type="match status" value="1"/>
</dbReference>
<gene>
    <name evidence="5" type="ORF">GCM10009862_23840</name>
</gene>
<evidence type="ECO:0000256" key="2">
    <source>
        <dbReference type="ARBA" id="ARBA00023125"/>
    </source>
</evidence>
<feature type="domain" description="HTH asnC-type" evidence="4">
    <location>
        <begin position="4"/>
        <end position="65"/>
    </location>
</feature>
<name>A0ABP6BRR6_9MICO</name>
<dbReference type="PANTHER" id="PTHR30154">
    <property type="entry name" value="LEUCINE-RESPONSIVE REGULATORY PROTEIN"/>
    <property type="match status" value="1"/>
</dbReference>
<sequence>MNSLDEIDREMLRVLQDEGRISVTELAARVHLSQPATSARLRRLEDAGVISGYAARVVPEAVGLTTHAIVRLRTTHAQIADALKQFERLPEVSTIYRVTGEDCFVLDVNARDAGRLEEVIDAIGRFGPVSTSLVLREYPAHRITPAL</sequence>
<dbReference type="PRINTS" id="PR00033">
    <property type="entry name" value="HTHASNC"/>
</dbReference>
<dbReference type="InterPro" id="IPR011991">
    <property type="entry name" value="ArsR-like_HTH"/>
</dbReference>
<dbReference type="SUPFAM" id="SSF46785">
    <property type="entry name" value="Winged helix' DNA-binding domain"/>
    <property type="match status" value="1"/>
</dbReference>
<dbReference type="Proteomes" id="UP001500274">
    <property type="component" value="Unassembled WGS sequence"/>
</dbReference>
<dbReference type="Gene3D" id="3.30.70.920">
    <property type="match status" value="1"/>
</dbReference>
<accession>A0ABP6BRR6</accession>
<dbReference type="SUPFAM" id="SSF54909">
    <property type="entry name" value="Dimeric alpha+beta barrel"/>
    <property type="match status" value="1"/>
</dbReference>
<evidence type="ECO:0000313" key="5">
    <source>
        <dbReference type="EMBL" id="GAA2583974.1"/>
    </source>
</evidence>
<dbReference type="PANTHER" id="PTHR30154:SF53">
    <property type="entry name" value="HTH-TYPE TRANSCRIPTIONAL REGULATOR LRPC"/>
    <property type="match status" value="1"/>
</dbReference>
<dbReference type="PROSITE" id="PS50956">
    <property type="entry name" value="HTH_ASNC_2"/>
    <property type="match status" value="1"/>
</dbReference>
<evidence type="ECO:0000256" key="1">
    <source>
        <dbReference type="ARBA" id="ARBA00023015"/>
    </source>
</evidence>
<dbReference type="EMBL" id="BAAARI010000015">
    <property type="protein sequence ID" value="GAA2583974.1"/>
    <property type="molecule type" value="Genomic_DNA"/>
</dbReference>
<reference evidence="6" key="1">
    <citation type="journal article" date="2019" name="Int. J. Syst. Evol. Microbiol.">
        <title>The Global Catalogue of Microorganisms (GCM) 10K type strain sequencing project: providing services to taxonomists for standard genome sequencing and annotation.</title>
        <authorList>
            <consortium name="The Broad Institute Genomics Platform"/>
            <consortium name="The Broad Institute Genome Sequencing Center for Infectious Disease"/>
            <person name="Wu L."/>
            <person name="Ma J."/>
        </authorList>
    </citation>
    <scope>NUCLEOTIDE SEQUENCE [LARGE SCALE GENOMIC DNA]</scope>
    <source>
        <strain evidence="6">JCM 16365</strain>
    </source>
</reference>
<dbReference type="Pfam" id="PF01037">
    <property type="entry name" value="AsnC_trans_reg"/>
    <property type="match status" value="1"/>
</dbReference>
<dbReference type="SMART" id="SM00344">
    <property type="entry name" value="HTH_ASNC"/>
    <property type="match status" value="1"/>
</dbReference>
<keyword evidence="6" id="KW-1185">Reference proteome</keyword>
<dbReference type="InterPro" id="IPR019887">
    <property type="entry name" value="Tscrpt_reg_AsnC/Lrp_C"/>
</dbReference>
<dbReference type="InterPro" id="IPR036388">
    <property type="entry name" value="WH-like_DNA-bd_sf"/>
</dbReference>
<proteinExistence type="predicted"/>
<evidence type="ECO:0000256" key="3">
    <source>
        <dbReference type="ARBA" id="ARBA00023163"/>
    </source>
</evidence>
<evidence type="ECO:0000259" key="4">
    <source>
        <dbReference type="PROSITE" id="PS50956"/>
    </source>
</evidence>
<keyword evidence="1" id="KW-0805">Transcription regulation</keyword>
<dbReference type="InterPro" id="IPR036390">
    <property type="entry name" value="WH_DNA-bd_sf"/>
</dbReference>
<keyword evidence="3" id="KW-0804">Transcription</keyword>
<keyword evidence="2" id="KW-0238">DNA-binding</keyword>
<dbReference type="InterPro" id="IPR019888">
    <property type="entry name" value="Tscrpt_reg_AsnC-like"/>
</dbReference>
<organism evidence="5 6">
    <name type="scientific">Microbacterium binotii</name>
    <dbReference type="NCBI Taxonomy" id="462710"/>
    <lineage>
        <taxon>Bacteria</taxon>
        <taxon>Bacillati</taxon>
        <taxon>Actinomycetota</taxon>
        <taxon>Actinomycetes</taxon>
        <taxon>Micrococcales</taxon>
        <taxon>Microbacteriaceae</taxon>
        <taxon>Microbacterium</taxon>
    </lineage>
</organism>
<protein>
    <submittedName>
        <fullName evidence="5">Lrp/AsnC family transcriptional regulator</fullName>
    </submittedName>
</protein>
<dbReference type="CDD" id="cd00090">
    <property type="entry name" value="HTH_ARSR"/>
    <property type="match status" value="1"/>
</dbReference>
<dbReference type="Gene3D" id="1.10.10.10">
    <property type="entry name" value="Winged helix-like DNA-binding domain superfamily/Winged helix DNA-binding domain"/>
    <property type="match status" value="1"/>
</dbReference>
<dbReference type="SMART" id="SM00418">
    <property type="entry name" value="HTH_ARSR"/>
    <property type="match status" value="1"/>
</dbReference>
<dbReference type="InterPro" id="IPR001845">
    <property type="entry name" value="HTH_ArsR_DNA-bd_dom"/>
</dbReference>
<comment type="caution">
    <text evidence="5">The sequence shown here is derived from an EMBL/GenBank/DDBJ whole genome shotgun (WGS) entry which is preliminary data.</text>
</comment>